<organism evidence="1 2">
    <name type="scientific">Ascaris lumbricoides</name>
    <name type="common">Giant roundworm</name>
    <dbReference type="NCBI Taxonomy" id="6252"/>
    <lineage>
        <taxon>Eukaryota</taxon>
        <taxon>Metazoa</taxon>
        <taxon>Ecdysozoa</taxon>
        <taxon>Nematoda</taxon>
        <taxon>Chromadorea</taxon>
        <taxon>Rhabditida</taxon>
        <taxon>Spirurina</taxon>
        <taxon>Ascaridomorpha</taxon>
        <taxon>Ascaridoidea</taxon>
        <taxon>Ascarididae</taxon>
        <taxon>Ascaris</taxon>
    </lineage>
</organism>
<sequence>MSSSLFNCCIMDPERDRSGEVPMKRYEIQGDQIGDILGGFIGGGGHGGDQIGDILGGFIGGGGHGGGGGGGINIGDVAGIIGNLSGGGSKGDKIGGLISGIGGLISKNKGQYRGGGPNVNPNSLNGGMVDVVSGLVGQLAHRFLGVDPATGKIIGAIAGNVIFNLGGKDNNLGHVGKVVLDNIISGKFKRKVNPWSKITKPFRTKEPDEFSDIGGFPAIIRFIDCLIAKK</sequence>
<evidence type="ECO:0000313" key="1">
    <source>
        <dbReference type="Proteomes" id="UP000036681"/>
    </source>
</evidence>
<reference evidence="2" key="1">
    <citation type="submission" date="2017-02" db="UniProtKB">
        <authorList>
            <consortium name="WormBaseParasite"/>
        </authorList>
    </citation>
    <scope>IDENTIFICATION</scope>
</reference>
<proteinExistence type="predicted"/>
<dbReference type="WBParaSite" id="ALUE_0002114701-mRNA-1">
    <property type="protein sequence ID" value="ALUE_0002114701-mRNA-1"/>
    <property type="gene ID" value="ALUE_0002114701"/>
</dbReference>
<name>A0A0M3IQW9_ASCLU</name>
<protein>
    <submittedName>
        <fullName evidence="2">Uncharacterized protein</fullName>
    </submittedName>
</protein>
<dbReference type="Proteomes" id="UP000036681">
    <property type="component" value="Unplaced"/>
</dbReference>
<keyword evidence="1" id="KW-1185">Reference proteome</keyword>
<dbReference type="AlphaFoldDB" id="A0A0M3IQW9"/>
<accession>A0A0M3IQW9</accession>
<evidence type="ECO:0000313" key="2">
    <source>
        <dbReference type="WBParaSite" id="ALUE_0002114701-mRNA-1"/>
    </source>
</evidence>